<dbReference type="Gene3D" id="3.30.565.10">
    <property type="entry name" value="Histidine kinase-like ATPase, C-terminal domain"/>
    <property type="match status" value="1"/>
</dbReference>
<dbReference type="SUPFAM" id="SSF55874">
    <property type="entry name" value="ATPase domain of HSP90 chaperone/DNA topoisomerase II/histidine kinase"/>
    <property type="match status" value="1"/>
</dbReference>
<evidence type="ECO:0000313" key="9">
    <source>
        <dbReference type="Proteomes" id="UP000609802"/>
    </source>
</evidence>
<sequence>MKDFVKVGMELLWQRQAMFAGVALLTAYYFDFFLASICYLFLLLAEATDLCISKKVIVWKGGSVRETRKYLALVIMSQILSTLAIASFAIVMSWSEGPALHFTPLFLLFAAALFAAVNNHQIPQLLLIKLVIYGLAFIFIPARDLIVVRPPIDSYLWLQFITVGFVLYFIVDCSRIFVDLYRKNMRQFESLKLERDRAMRASEAKSQFLSTVSHELRTPLTSIKGSLDLMRSGAASEIPAELSPLLDMAQRNTDRLLLLIGELLDLQKMEASQIDLHLETMNLEEIVQEAVDAISHYARNSRIEVAFETSGEVLMILGDKSRLLQVMANLLSNAIKFSDEGDIIRVSAEKEGGMAIIRVADQGIGIPQEARDKLFKPFSQLDASDTRKFGGTGLGLHITKRILDKHGANIDFESVVGVGTTFLLEFETLPD</sequence>
<dbReference type="InterPro" id="IPR003661">
    <property type="entry name" value="HisK_dim/P_dom"/>
</dbReference>
<feature type="transmembrane region" description="Helical" evidence="6">
    <location>
        <begin position="70"/>
        <end position="94"/>
    </location>
</feature>
<dbReference type="InterPro" id="IPR036890">
    <property type="entry name" value="HATPase_C_sf"/>
</dbReference>
<dbReference type="CDD" id="cd00082">
    <property type="entry name" value="HisKA"/>
    <property type="match status" value="1"/>
</dbReference>
<organism evidence="8 9">
    <name type="scientific">Aliiroseovarius zhejiangensis</name>
    <dbReference type="NCBI Taxonomy" id="1632025"/>
    <lineage>
        <taxon>Bacteria</taxon>
        <taxon>Pseudomonadati</taxon>
        <taxon>Pseudomonadota</taxon>
        <taxon>Alphaproteobacteria</taxon>
        <taxon>Rhodobacterales</taxon>
        <taxon>Paracoccaceae</taxon>
        <taxon>Aliiroseovarius</taxon>
    </lineage>
</organism>
<dbReference type="InterPro" id="IPR003594">
    <property type="entry name" value="HATPase_dom"/>
</dbReference>
<evidence type="ECO:0000256" key="1">
    <source>
        <dbReference type="ARBA" id="ARBA00000085"/>
    </source>
</evidence>
<dbReference type="InterPro" id="IPR004358">
    <property type="entry name" value="Sig_transdc_His_kin-like_C"/>
</dbReference>
<gene>
    <name evidence="8" type="ORF">GCM10016455_09260</name>
</gene>
<keyword evidence="5" id="KW-0418">Kinase</keyword>
<keyword evidence="4" id="KW-0808">Transferase</keyword>
<evidence type="ECO:0000256" key="3">
    <source>
        <dbReference type="ARBA" id="ARBA00022553"/>
    </source>
</evidence>
<feature type="domain" description="Histidine kinase" evidence="7">
    <location>
        <begin position="211"/>
        <end position="430"/>
    </location>
</feature>
<evidence type="ECO:0000256" key="5">
    <source>
        <dbReference type="ARBA" id="ARBA00022777"/>
    </source>
</evidence>
<keyword evidence="3" id="KW-0597">Phosphoprotein</keyword>
<dbReference type="InterPro" id="IPR036097">
    <property type="entry name" value="HisK_dim/P_sf"/>
</dbReference>
<dbReference type="PRINTS" id="PR00344">
    <property type="entry name" value="BCTRLSENSOR"/>
</dbReference>
<evidence type="ECO:0000313" key="8">
    <source>
        <dbReference type="EMBL" id="GHE91537.1"/>
    </source>
</evidence>
<dbReference type="Gene3D" id="1.10.287.130">
    <property type="match status" value="1"/>
</dbReference>
<dbReference type="InterPro" id="IPR005467">
    <property type="entry name" value="His_kinase_dom"/>
</dbReference>
<evidence type="ECO:0000256" key="2">
    <source>
        <dbReference type="ARBA" id="ARBA00012438"/>
    </source>
</evidence>
<evidence type="ECO:0000256" key="6">
    <source>
        <dbReference type="SAM" id="Phobius"/>
    </source>
</evidence>
<keyword evidence="6" id="KW-1133">Transmembrane helix</keyword>
<feature type="transmembrane region" description="Helical" evidence="6">
    <location>
        <begin position="100"/>
        <end position="118"/>
    </location>
</feature>
<feature type="transmembrane region" description="Helical" evidence="6">
    <location>
        <begin position="154"/>
        <end position="178"/>
    </location>
</feature>
<dbReference type="CDD" id="cd16922">
    <property type="entry name" value="HATPase_EvgS-ArcB-TorS-like"/>
    <property type="match status" value="1"/>
</dbReference>
<evidence type="ECO:0000259" key="7">
    <source>
        <dbReference type="PROSITE" id="PS50109"/>
    </source>
</evidence>
<dbReference type="SMART" id="SM00387">
    <property type="entry name" value="HATPase_c"/>
    <property type="match status" value="1"/>
</dbReference>
<protein>
    <recommendedName>
        <fullName evidence="2">histidine kinase</fullName>
        <ecNumber evidence="2">2.7.13.3</ecNumber>
    </recommendedName>
</protein>
<dbReference type="PANTHER" id="PTHR43047">
    <property type="entry name" value="TWO-COMPONENT HISTIDINE PROTEIN KINASE"/>
    <property type="match status" value="1"/>
</dbReference>
<dbReference type="EMBL" id="BNCH01000002">
    <property type="protein sequence ID" value="GHE91537.1"/>
    <property type="molecule type" value="Genomic_DNA"/>
</dbReference>
<keyword evidence="6" id="KW-0472">Membrane</keyword>
<dbReference type="SUPFAM" id="SSF47384">
    <property type="entry name" value="Homodimeric domain of signal transducing histidine kinase"/>
    <property type="match status" value="1"/>
</dbReference>
<dbReference type="SMART" id="SM00388">
    <property type="entry name" value="HisKA"/>
    <property type="match status" value="1"/>
</dbReference>
<feature type="transmembrane region" description="Helical" evidence="6">
    <location>
        <begin position="125"/>
        <end position="142"/>
    </location>
</feature>
<keyword evidence="6" id="KW-0812">Transmembrane</keyword>
<dbReference type="EC" id="2.7.13.3" evidence="2"/>
<comment type="catalytic activity">
    <reaction evidence="1">
        <text>ATP + protein L-histidine = ADP + protein N-phospho-L-histidine.</text>
        <dbReference type="EC" id="2.7.13.3"/>
    </reaction>
</comment>
<name>A0ABQ3ITS1_9RHOB</name>
<comment type="caution">
    <text evidence="8">The sequence shown here is derived from an EMBL/GenBank/DDBJ whole genome shotgun (WGS) entry which is preliminary data.</text>
</comment>
<accession>A0ABQ3ITS1</accession>
<dbReference type="Pfam" id="PF02518">
    <property type="entry name" value="HATPase_c"/>
    <property type="match status" value="1"/>
</dbReference>
<reference evidence="9" key="1">
    <citation type="journal article" date="2019" name="Int. J. Syst. Evol. Microbiol.">
        <title>The Global Catalogue of Microorganisms (GCM) 10K type strain sequencing project: providing services to taxonomists for standard genome sequencing and annotation.</title>
        <authorList>
            <consortium name="The Broad Institute Genomics Platform"/>
            <consortium name="The Broad Institute Genome Sequencing Center for Infectious Disease"/>
            <person name="Wu L."/>
            <person name="Ma J."/>
        </authorList>
    </citation>
    <scope>NUCLEOTIDE SEQUENCE [LARGE SCALE GENOMIC DNA]</scope>
    <source>
        <strain evidence="9">KCTC 42443</strain>
    </source>
</reference>
<dbReference type="Pfam" id="PF00512">
    <property type="entry name" value="HisKA"/>
    <property type="match status" value="1"/>
</dbReference>
<proteinExistence type="predicted"/>
<evidence type="ECO:0000256" key="4">
    <source>
        <dbReference type="ARBA" id="ARBA00022679"/>
    </source>
</evidence>
<dbReference type="Proteomes" id="UP000609802">
    <property type="component" value="Unassembled WGS sequence"/>
</dbReference>
<dbReference type="PROSITE" id="PS50109">
    <property type="entry name" value="HIS_KIN"/>
    <property type="match status" value="1"/>
</dbReference>
<feature type="transmembrane region" description="Helical" evidence="6">
    <location>
        <begin position="20"/>
        <end position="45"/>
    </location>
</feature>
<dbReference type="PANTHER" id="PTHR43047:SF72">
    <property type="entry name" value="OSMOSENSING HISTIDINE PROTEIN KINASE SLN1"/>
    <property type="match status" value="1"/>
</dbReference>
<keyword evidence="9" id="KW-1185">Reference proteome</keyword>